<dbReference type="AlphaFoldDB" id="A0A084QUE0"/>
<dbReference type="HOGENOM" id="CLU_1636525_0_0_1"/>
<accession>A0A084QUE0</accession>
<evidence type="ECO:0000313" key="2">
    <source>
        <dbReference type="EMBL" id="KFA67575.1"/>
    </source>
</evidence>
<proteinExistence type="predicted"/>
<evidence type="ECO:0000313" key="3">
    <source>
        <dbReference type="Proteomes" id="UP000028524"/>
    </source>
</evidence>
<dbReference type="Proteomes" id="UP000028524">
    <property type="component" value="Unassembled WGS sequence"/>
</dbReference>
<organism evidence="2 3">
    <name type="scientific">Stachybotrys chlorohalonatus (strain IBT 40285)</name>
    <dbReference type="NCBI Taxonomy" id="1283841"/>
    <lineage>
        <taxon>Eukaryota</taxon>
        <taxon>Fungi</taxon>
        <taxon>Dikarya</taxon>
        <taxon>Ascomycota</taxon>
        <taxon>Pezizomycotina</taxon>
        <taxon>Sordariomycetes</taxon>
        <taxon>Hypocreomycetidae</taxon>
        <taxon>Hypocreales</taxon>
        <taxon>Stachybotryaceae</taxon>
        <taxon>Stachybotrys</taxon>
    </lineage>
</organism>
<gene>
    <name evidence="2" type="ORF">S40285_10192</name>
</gene>
<sequence>MDDGETQRNHTQSHPAPLPFSSKGQRHVLIPIWLVPAPNQRHGSHPKDCVSAKAGVFESAATHETDPSQIDDEEDIRDSPSGHLWTIYHIILHRYWLVNWVQKQKWISPWPFTRREEKFSLLLSDWSDQAFNWHIRPGRKACLPHPLKGRRTTMLPYIVPPP</sequence>
<keyword evidence="3" id="KW-1185">Reference proteome</keyword>
<protein>
    <submittedName>
        <fullName evidence="2">Uncharacterized protein</fullName>
    </submittedName>
</protein>
<feature type="region of interest" description="Disordered" evidence="1">
    <location>
        <begin position="1"/>
        <end position="22"/>
    </location>
</feature>
<dbReference type="EMBL" id="KL660186">
    <property type="protein sequence ID" value="KFA67575.1"/>
    <property type="molecule type" value="Genomic_DNA"/>
</dbReference>
<evidence type="ECO:0000256" key="1">
    <source>
        <dbReference type="SAM" id="MobiDB-lite"/>
    </source>
</evidence>
<name>A0A084QUE0_STAC4</name>
<dbReference type="InParanoid" id="A0A084QUE0"/>
<reference evidence="2 3" key="1">
    <citation type="journal article" date="2014" name="BMC Genomics">
        <title>Comparative genome sequencing reveals chemotype-specific gene clusters in the toxigenic black mold Stachybotrys.</title>
        <authorList>
            <person name="Semeiks J."/>
            <person name="Borek D."/>
            <person name="Otwinowski Z."/>
            <person name="Grishin N.V."/>
        </authorList>
    </citation>
    <scope>NUCLEOTIDE SEQUENCE [LARGE SCALE GENOMIC DNA]</scope>
    <source>
        <strain evidence="2 3">IBT 40285</strain>
    </source>
</reference>